<name>A0A9D4IM36_DREPO</name>
<keyword evidence="2" id="KW-1185">Reference proteome</keyword>
<dbReference type="EMBL" id="JAIWYP010000008">
    <property type="protein sequence ID" value="KAH3779450.1"/>
    <property type="molecule type" value="Genomic_DNA"/>
</dbReference>
<proteinExistence type="predicted"/>
<evidence type="ECO:0000313" key="1">
    <source>
        <dbReference type="EMBL" id="KAH3779450.1"/>
    </source>
</evidence>
<comment type="caution">
    <text evidence="1">The sequence shown here is derived from an EMBL/GenBank/DDBJ whole genome shotgun (WGS) entry which is preliminary data.</text>
</comment>
<accession>A0A9D4IM36</accession>
<organism evidence="1 2">
    <name type="scientific">Dreissena polymorpha</name>
    <name type="common">Zebra mussel</name>
    <name type="synonym">Mytilus polymorpha</name>
    <dbReference type="NCBI Taxonomy" id="45954"/>
    <lineage>
        <taxon>Eukaryota</taxon>
        <taxon>Metazoa</taxon>
        <taxon>Spiralia</taxon>
        <taxon>Lophotrochozoa</taxon>
        <taxon>Mollusca</taxon>
        <taxon>Bivalvia</taxon>
        <taxon>Autobranchia</taxon>
        <taxon>Heteroconchia</taxon>
        <taxon>Euheterodonta</taxon>
        <taxon>Imparidentia</taxon>
        <taxon>Neoheterodontei</taxon>
        <taxon>Myida</taxon>
        <taxon>Dreissenoidea</taxon>
        <taxon>Dreissenidae</taxon>
        <taxon>Dreissena</taxon>
    </lineage>
</organism>
<evidence type="ECO:0000313" key="2">
    <source>
        <dbReference type="Proteomes" id="UP000828390"/>
    </source>
</evidence>
<protein>
    <submittedName>
        <fullName evidence="1">Uncharacterized protein</fullName>
    </submittedName>
</protein>
<gene>
    <name evidence="1" type="ORF">DPMN_157253</name>
</gene>
<reference evidence="1" key="2">
    <citation type="submission" date="2020-11" db="EMBL/GenBank/DDBJ databases">
        <authorList>
            <person name="McCartney M.A."/>
            <person name="Auch B."/>
            <person name="Kono T."/>
            <person name="Mallez S."/>
            <person name="Becker A."/>
            <person name="Gohl D.M."/>
            <person name="Silverstein K.A.T."/>
            <person name="Koren S."/>
            <person name="Bechman K.B."/>
            <person name="Herman A."/>
            <person name="Abrahante J.E."/>
            <person name="Garbe J."/>
        </authorList>
    </citation>
    <scope>NUCLEOTIDE SEQUENCE</scope>
    <source>
        <strain evidence="1">Duluth1</strain>
        <tissue evidence="1">Whole animal</tissue>
    </source>
</reference>
<dbReference type="Proteomes" id="UP000828390">
    <property type="component" value="Unassembled WGS sequence"/>
</dbReference>
<dbReference type="AlphaFoldDB" id="A0A9D4IM36"/>
<reference evidence="1" key="1">
    <citation type="journal article" date="2019" name="bioRxiv">
        <title>The Genome of the Zebra Mussel, Dreissena polymorpha: A Resource for Invasive Species Research.</title>
        <authorList>
            <person name="McCartney M.A."/>
            <person name="Auch B."/>
            <person name="Kono T."/>
            <person name="Mallez S."/>
            <person name="Zhang Y."/>
            <person name="Obille A."/>
            <person name="Becker A."/>
            <person name="Abrahante J.E."/>
            <person name="Garbe J."/>
            <person name="Badalamenti J.P."/>
            <person name="Herman A."/>
            <person name="Mangelson H."/>
            <person name="Liachko I."/>
            <person name="Sullivan S."/>
            <person name="Sone E.D."/>
            <person name="Koren S."/>
            <person name="Silverstein K.A.T."/>
            <person name="Beckman K.B."/>
            <person name="Gohl D.M."/>
        </authorList>
    </citation>
    <scope>NUCLEOTIDE SEQUENCE</scope>
    <source>
        <strain evidence="1">Duluth1</strain>
        <tissue evidence="1">Whole animal</tissue>
    </source>
</reference>
<sequence length="70" mass="7851">MLHAVLYTYLLKDDLRAAVDFIDSIILQASVDIAMSSQELPAYEDGTRPPLMTLVTHRSQVGFGFVSQFF</sequence>